<gene>
    <name evidence="2" type="ORF">U0035_14435</name>
</gene>
<dbReference type="SUPFAM" id="SSF48452">
    <property type="entry name" value="TPR-like"/>
    <property type="match status" value="1"/>
</dbReference>
<feature type="chain" id="PRO_5045506101" evidence="1">
    <location>
        <begin position="24"/>
        <end position="516"/>
    </location>
</feature>
<evidence type="ECO:0000313" key="3">
    <source>
        <dbReference type="Proteomes" id="UP001325680"/>
    </source>
</evidence>
<dbReference type="Gene3D" id="1.25.40.390">
    <property type="match status" value="1"/>
</dbReference>
<keyword evidence="3" id="KW-1185">Reference proteome</keyword>
<dbReference type="InterPro" id="IPR041662">
    <property type="entry name" value="SusD-like_2"/>
</dbReference>
<dbReference type="Pfam" id="PF12771">
    <property type="entry name" value="SusD-like_2"/>
    <property type="match status" value="1"/>
</dbReference>
<organism evidence="2 3">
    <name type="scientific">Niabella yanshanensis</name>
    <dbReference type="NCBI Taxonomy" id="577386"/>
    <lineage>
        <taxon>Bacteria</taxon>
        <taxon>Pseudomonadati</taxon>
        <taxon>Bacteroidota</taxon>
        <taxon>Chitinophagia</taxon>
        <taxon>Chitinophagales</taxon>
        <taxon>Chitinophagaceae</taxon>
        <taxon>Niabella</taxon>
    </lineage>
</organism>
<keyword evidence="2" id="KW-0449">Lipoprotein</keyword>
<reference evidence="2 3" key="1">
    <citation type="submission" date="2023-12" db="EMBL/GenBank/DDBJ databases">
        <title>Genome sequencing and assembly of bacterial species from a model synthetic community.</title>
        <authorList>
            <person name="Hogle S.L."/>
        </authorList>
    </citation>
    <scope>NUCLEOTIDE SEQUENCE [LARGE SCALE GENOMIC DNA]</scope>
    <source>
        <strain evidence="2 3">HAMBI_3031</strain>
    </source>
</reference>
<dbReference type="EMBL" id="CP139960">
    <property type="protein sequence ID" value="WQD36866.1"/>
    <property type="molecule type" value="Genomic_DNA"/>
</dbReference>
<proteinExistence type="predicted"/>
<dbReference type="Proteomes" id="UP001325680">
    <property type="component" value="Chromosome"/>
</dbReference>
<dbReference type="InterPro" id="IPR011990">
    <property type="entry name" value="TPR-like_helical_dom_sf"/>
</dbReference>
<evidence type="ECO:0000256" key="1">
    <source>
        <dbReference type="SAM" id="SignalP"/>
    </source>
</evidence>
<keyword evidence="1" id="KW-0732">Signal</keyword>
<dbReference type="RefSeq" id="WP_245957849.1">
    <property type="nucleotide sequence ID" value="NZ_CP139960.1"/>
</dbReference>
<protein>
    <submittedName>
        <fullName evidence="2">SusD/RagB family nutrient-binding outer membrane lipoprotein</fullName>
    </submittedName>
</protein>
<feature type="signal peptide" evidence="1">
    <location>
        <begin position="1"/>
        <end position="23"/>
    </location>
</feature>
<accession>A0ABZ0W459</accession>
<sequence length="516" mass="58080">MNRSIYKYMLLCCIISATCISCSKFDQINTNPDTTTTARSEWLATSMLGSVTVSDISTQKAFAQPFMLSKYTIWKEGGPESMQYNRFGRIDFNRLTVLRNVDPMIANAPSEALKNSYTALGHFIRAWQFFQTTMRVGDIPYSEAIKGESDKNIKPKYDSQKEVFKGILNELDQADELFKTGADFSGDIIYGGKTAKWRKLVNSFQLHVLMNLHKKTADADLNVIGRFQKIVAERPLMEDYTDNFAVEYKNSAGSCYPWSNTPVQTNPFIIYSALTTTFVNPLKANQDRRLFYVAEPAKAKIAAGGLASSYDSYLGLEPSNTMADIVATYNAGNFSDFNKRYVELFNAEPVGLLCVWDVKFLMAEATIRGWVSGTTAQAYYAAGIQQSMKFLVNYTPVAYRHGVTMDDAYISGYPLTAGVALTGSIENRIKQIITQKYLAGFLQNCDYNAWYENRRTGYPEFVLNPATNLNTPSTKFPLRWLYPSTELTNNSENLDAAIKSQYSGNDNVNETMWLLK</sequence>
<name>A0ABZ0W459_9BACT</name>
<evidence type="ECO:0000313" key="2">
    <source>
        <dbReference type="EMBL" id="WQD36866.1"/>
    </source>
</evidence>